<sequence length="108" mass="12267">MRVLWVTVFFCSALHAHSAIIRLKRGSSSYCGGSSSSYGSGYGSSDTHWYSSHDSSGCSYYAAMACDLLLPHPATCHHRRRIRLMEQFQRTVEQHLTQQVLWILSQIR</sequence>
<reference evidence="2" key="1">
    <citation type="submission" date="2023-06" db="EMBL/GenBank/DDBJ databases">
        <title>Genomic analysis of the entomopathogenic nematode Steinernema hermaphroditum.</title>
        <authorList>
            <person name="Schwarz E.M."/>
            <person name="Heppert J.K."/>
            <person name="Baniya A."/>
            <person name="Schwartz H.T."/>
            <person name="Tan C.-H."/>
            <person name="Antoshechkin I."/>
            <person name="Sternberg P.W."/>
            <person name="Goodrich-Blair H."/>
            <person name="Dillman A.R."/>
        </authorList>
    </citation>
    <scope>NUCLEOTIDE SEQUENCE</scope>
    <source>
        <strain evidence="2">PS9179</strain>
        <tissue evidence="2">Whole animal</tissue>
    </source>
</reference>
<keyword evidence="3" id="KW-1185">Reference proteome</keyword>
<dbReference type="Proteomes" id="UP001175271">
    <property type="component" value="Unassembled WGS sequence"/>
</dbReference>
<organism evidence="2 3">
    <name type="scientific">Steinernema hermaphroditum</name>
    <dbReference type="NCBI Taxonomy" id="289476"/>
    <lineage>
        <taxon>Eukaryota</taxon>
        <taxon>Metazoa</taxon>
        <taxon>Ecdysozoa</taxon>
        <taxon>Nematoda</taxon>
        <taxon>Chromadorea</taxon>
        <taxon>Rhabditida</taxon>
        <taxon>Tylenchina</taxon>
        <taxon>Panagrolaimomorpha</taxon>
        <taxon>Strongyloidoidea</taxon>
        <taxon>Steinernematidae</taxon>
        <taxon>Steinernema</taxon>
    </lineage>
</organism>
<dbReference type="AlphaFoldDB" id="A0AA39GSY7"/>
<protein>
    <recommendedName>
        <fullName evidence="4">Secreted protein</fullName>
    </recommendedName>
</protein>
<feature type="signal peptide" evidence="1">
    <location>
        <begin position="1"/>
        <end position="18"/>
    </location>
</feature>
<name>A0AA39GSY7_9BILA</name>
<feature type="chain" id="PRO_5041211674" description="Secreted protein" evidence="1">
    <location>
        <begin position="19"/>
        <end position="108"/>
    </location>
</feature>
<keyword evidence="1" id="KW-0732">Signal</keyword>
<gene>
    <name evidence="2" type="ORF">QR680_000014</name>
</gene>
<comment type="caution">
    <text evidence="2">The sequence shown here is derived from an EMBL/GenBank/DDBJ whole genome shotgun (WGS) entry which is preliminary data.</text>
</comment>
<proteinExistence type="predicted"/>
<evidence type="ECO:0000313" key="3">
    <source>
        <dbReference type="Proteomes" id="UP001175271"/>
    </source>
</evidence>
<evidence type="ECO:0000313" key="2">
    <source>
        <dbReference type="EMBL" id="KAK0393008.1"/>
    </source>
</evidence>
<dbReference type="EMBL" id="JAUCMV010000005">
    <property type="protein sequence ID" value="KAK0393008.1"/>
    <property type="molecule type" value="Genomic_DNA"/>
</dbReference>
<evidence type="ECO:0000256" key="1">
    <source>
        <dbReference type="SAM" id="SignalP"/>
    </source>
</evidence>
<evidence type="ECO:0008006" key="4">
    <source>
        <dbReference type="Google" id="ProtNLM"/>
    </source>
</evidence>
<accession>A0AA39GSY7</accession>